<proteinExistence type="predicted"/>
<dbReference type="EMBL" id="CAJVRM010000338">
    <property type="protein sequence ID" value="CAG8979798.1"/>
    <property type="molecule type" value="Genomic_DNA"/>
</dbReference>
<dbReference type="SUPFAM" id="SSF51735">
    <property type="entry name" value="NAD(P)-binding Rossmann-fold domains"/>
    <property type="match status" value="1"/>
</dbReference>
<sequence length="252" mass="27657">MKLVIGGSTGFVAKELIRQGLKNPAITSIIARGRREAPTPSEAGNSASKFNSIVVEDFENYSESVKKEIENADARYSATIIDYRASIFTIRTIAVTATKLKEIPFEQTVKISRDYATYAIKALDGLRNKQATHLRFIYMSGHFAPRSLAEVPQQLKTHGTVDAGLLRGEAEGLILKYGRESNGTVQSCVIKPGAIDHLSREKKETPGLPHIKLDDIAAALLDQTIHGFEKDTLTNDDMIRIGQKVLSGDQES</sequence>
<organism evidence="1 2">
    <name type="scientific">Hymenoscyphus albidus</name>
    <dbReference type="NCBI Taxonomy" id="595503"/>
    <lineage>
        <taxon>Eukaryota</taxon>
        <taxon>Fungi</taxon>
        <taxon>Dikarya</taxon>
        <taxon>Ascomycota</taxon>
        <taxon>Pezizomycotina</taxon>
        <taxon>Leotiomycetes</taxon>
        <taxon>Helotiales</taxon>
        <taxon>Helotiaceae</taxon>
        <taxon>Hymenoscyphus</taxon>
    </lineage>
</organism>
<dbReference type="Proteomes" id="UP000701801">
    <property type="component" value="Unassembled WGS sequence"/>
</dbReference>
<dbReference type="InterPro" id="IPR036291">
    <property type="entry name" value="NAD(P)-bd_dom_sf"/>
</dbReference>
<dbReference type="OrthoDB" id="3535423at2759"/>
<reference evidence="1" key="1">
    <citation type="submission" date="2021-07" db="EMBL/GenBank/DDBJ databases">
        <authorList>
            <person name="Durling M."/>
        </authorList>
    </citation>
    <scope>NUCLEOTIDE SEQUENCE</scope>
</reference>
<dbReference type="Gene3D" id="3.40.50.720">
    <property type="entry name" value="NAD(P)-binding Rossmann-like Domain"/>
    <property type="match status" value="1"/>
</dbReference>
<keyword evidence="2" id="KW-1185">Reference proteome</keyword>
<comment type="caution">
    <text evidence="1">The sequence shown here is derived from an EMBL/GenBank/DDBJ whole genome shotgun (WGS) entry which is preliminary data.</text>
</comment>
<name>A0A9N9PYT6_9HELO</name>
<gene>
    <name evidence="1" type="ORF">HYALB_00011247</name>
</gene>
<accession>A0A9N9PYT6</accession>
<dbReference type="AlphaFoldDB" id="A0A9N9PYT6"/>
<evidence type="ECO:0000313" key="2">
    <source>
        <dbReference type="Proteomes" id="UP000701801"/>
    </source>
</evidence>
<evidence type="ECO:0000313" key="1">
    <source>
        <dbReference type="EMBL" id="CAG8979798.1"/>
    </source>
</evidence>
<protein>
    <recommendedName>
        <fullName evidence="3">NAD(P)-binding domain-containing protein</fullName>
    </recommendedName>
</protein>
<evidence type="ECO:0008006" key="3">
    <source>
        <dbReference type="Google" id="ProtNLM"/>
    </source>
</evidence>